<organism evidence="1 2">
    <name type="scientific">Paractinoplanes hotanensis</name>
    <dbReference type="NCBI Taxonomy" id="2906497"/>
    <lineage>
        <taxon>Bacteria</taxon>
        <taxon>Bacillati</taxon>
        <taxon>Actinomycetota</taxon>
        <taxon>Actinomycetes</taxon>
        <taxon>Micromonosporales</taxon>
        <taxon>Micromonosporaceae</taxon>
        <taxon>Paractinoplanes</taxon>
    </lineage>
</organism>
<evidence type="ECO:0000313" key="2">
    <source>
        <dbReference type="Proteomes" id="UP001523216"/>
    </source>
</evidence>
<dbReference type="Proteomes" id="UP001523216">
    <property type="component" value="Unassembled WGS sequence"/>
</dbReference>
<name>A0ABT0YCS1_9ACTN</name>
<dbReference type="RefSeq" id="WP_251803615.1">
    <property type="nucleotide sequence ID" value="NZ_JAMQOL010000067.1"/>
</dbReference>
<dbReference type="EMBL" id="JAMQOL010000067">
    <property type="protein sequence ID" value="MCM4083846.1"/>
    <property type="molecule type" value="Genomic_DNA"/>
</dbReference>
<comment type="caution">
    <text evidence="1">The sequence shown here is derived from an EMBL/GenBank/DDBJ whole genome shotgun (WGS) entry which is preliminary data.</text>
</comment>
<evidence type="ECO:0000313" key="1">
    <source>
        <dbReference type="EMBL" id="MCM4083846.1"/>
    </source>
</evidence>
<keyword evidence="2" id="KW-1185">Reference proteome</keyword>
<proteinExistence type="predicted"/>
<protein>
    <submittedName>
        <fullName evidence="1">Uncharacterized protein</fullName>
    </submittedName>
</protein>
<sequence>MAMRQVGDPVVMTAVVVAVMTARAFVIADADLPDQGTLVLGVVPPGLEQRGLVTVRGVVDEFDFDRLSAPYGLERRERYTDFESRKVVVAHSVRSWA</sequence>
<accession>A0ABT0YCS1</accession>
<reference evidence="1 2" key="1">
    <citation type="submission" date="2022-06" db="EMBL/GenBank/DDBJ databases">
        <title>Actinoplanes abujensis sp. nov., isolated from Nigerian arid soil.</title>
        <authorList>
            <person name="Ding P."/>
        </authorList>
    </citation>
    <scope>NUCLEOTIDE SEQUENCE [LARGE SCALE GENOMIC DNA]</scope>
    <source>
        <strain evidence="2">TRM88002</strain>
    </source>
</reference>
<gene>
    <name evidence="1" type="ORF">LXN57_40495</name>
</gene>